<name>A0ABP8C8Q4_9ACTN</name>
<keyword evidence="3" id="KW-1185">Reference proteome</keyword>
<feature type="region of interest" description="Disordered" evidence="1">
    <location>
        <begin position="20"/>
        <end position="39"/>
    </location>
</feature>
<proteinExistence type="predicted"/>
<evidence type="ECO:0000313" key="2">
    <source>
        <dbReference type="EMBL" id="GAA4235360.1"/>
    </source>
</evidence>
<dbReference type="EMBL" id="BAABAS010000012">
    <property type="protein sequence ID" value="GAA4235360.1"/>
    <property type="molecule type" value="Genomic_DNA"/>
</dbReference>
<sequence>MHGGRGMAIAGSRRIAVVQRAPQKPGGARGLGDGRRMARGGRNAKEYQVVIVMKGAEGIAGTSLITQSRASDAFVQGHGEVFG</sequence>
<organism evidence="2 3">
    <name type="scientific">Actinomadura meridiana</name>
    <dbReference type="NCBI Taxonomy" id="559626"/>
    <lineage>
        <taxon>Bacteria</taxon>
        <taxon>Bacillati</taxon>
        <taxon>Actinomycetota</taxon>
        <taxon>Actinomycetes</taxon>
        <taxon>Streptosporangiales</taxon>
        <taxon>Thermomonosporaceae</taxon>
        <taxon>Actinomadura</taxon>
    </lineage>
</organism>
<evidence type="ECO:0000256" key="1">
    <source>
        <dbReference type="SAM" id="MobiDB-lite"/>
    </source>
</evidence>
<dbReference type="Proteomes" id="UP001501710">
    <property type="component" value="Unassembled WGS sequence"/>
</dbReference>
<comment type="caution">
    <text evidence="2">The sequence shown here is derived from an EMBL/GenBank/DDBJ whole genome shotgun (WGS) entry which is preliminary data.</text>
</comment>
<accession>A0ABP8C8Q4</accession>
<protein>
    <submittedName>
        <fullName evidence="2">Uncharacterized protein</fullName>
    </submittedName>
</protein>
<evidence type="ECO:0000313" key="3">
    <source>
        <dbReference type="Proteomes" id="UP001501710"/>
    </source>
</evidence>
<gene>
    <name evidence="2" type="ORF">GCM10022254_42470</name>
</gene>
<reference evidence="3" key="1">
    <citation type="journal article" date="2019" name="Int. J. Syst. Evol. Microbiol.">
        <title>The Global Catalogue of Microorganisms (GCM) 10K type strain sequencing project: providing services to taxonomists for standard genome sequencing and annotation.</title>
        <authorList>
            <consortium name="The Broad Institute Genomics Platform"/>
            <consortium name="The Broad Institute Genome Sequencing Center for Infectious Disease"/>
            <person name="Wu L."/>
            <person name="Ma J."/>
        </authorList>
    </citation>
    <scope>NUCLEOTIDE SEQUENCE [LARGE SCALE GENOMIC DNA]</scope>
    <source>
        <strain evidence="3">JCM 17440</strain>
    </source>
</reference>